<feature type="signal peptide" evidence="10">
    <location>
        <begin position="1"/>
        <end position="30"/>
    </location>
</feature>
<evidence type="ECO:0000259" key="11">
    <source>
        <dbReference type="PROSITE" id="PS51910"/>
    </source>
</evidence>
<dbReference type="Gene3D" id="3.10.50.10">
    <property type="match status" value="1"/>
</dbReference>
<dbReference type="GO" id="GO:0000272">
    <property type="term" value="P:polysaccharide catabolic process"/>
    <property type="evidence" value="ECO:0007669"/>
    <property type="project" value="UniProtKB-KW"/>
</dbReference>
<keyword evidence="13" id="KW-1185">Reference proteome</keyword>
<dbReference type="InterPro" id="IPR001579">
    <property type="entry name" value="Glyco_hydro_18_chit_AS"/>
</dbReference>
<dbReference type="Gene3D" id="3.20.20.80">
    <property type="entry name" value="Glycosidases"/>
    <property type="match status" value="1"/>
</dbReference>
<dbReference type="InterPro" id="IPR050314">
    <property type="entry name" value="Glycosyl_Hydrlase_18"/>
</dbReference>
<evidence type="ECO:0000256" key="7">
    <source>
        <dbReference type="ARBA" id="ARBA00023295"/>
    </source>
</evidence>
<dbReference type="PANTHER" id="PTHR11177">
    <property type="entry name" value="CHITINASE"/>
    <property type="match status" value="1"/>
</dbReference>
<dbReference type="Proteomes" id="UP001056384">
    <property type="component" value="Chromosome 12"/>
</dbReference>
<evidence type="ECO:0000256" key="4">
    <source>
        <dbReference type="ARBA" id="ARBA00022801"/>
    </source>
</evidence>
<dbReference type="SUPFAM" id="SSF54556">
    <property type="entry name" value="Chitinase insertion domain"/>
    <property type="match status" value="1"/>
</dbReference>
<dbReference type="GO" id="GO:0005576">
    <property type="term" value="C:extracellular region"/>
    <property type="evidence" value="ECO:0007669"/>
    <property type="project" value="TreeGrafter"/>
</dbReference>
<accession>A0A9Q9B931</accession>
<keyword evidence="8" id="KW-0624">Polysaccharide degradation</keyword>
<reference evidence="12" key="1">
    <citation type="submission" date="2022-06" db="EMBL/GenBank/DDBJ databases">
        <title>Complete genome sequences of two strains of the flax pathogen Septoria linicola.</title>
        <authorList>
            <person name="Lapalu N."/>
            <person name="Simon A."/>
            <person name="Demenou B."/>
            <person name="Paumier D."/>
            <person name="Guillot M.-P."/>
            <person name="Gout L."/>
            <person name="Valade R."/>
        </authorList>
    </citation>
    <scope>NUCLEOTIDE SEQUENCE</scope>
    <source>
        <strain evidence="12">SE15195</strain>
    </source>
</reference>
<dbReference type="GO" id="GO:0008061">
    <property type="term" value="F:chitin binding"/>
    <property type="evidence" value="ECO:0007669"/>
    <property type="project" value="InterPro"/>
</dbReference>
<dbReference type="EC" id="3.2.1.14" evidence="3"/>
<dbReference type="PROSITE" id="PS51910">
    <property type="entry name" value="GH18_2"/>
    <property type="match status" value="1"/>
</dbReference>
<proteinExistence type="inferred from homology"/>
<dbReference type="CDD" id="cd06548">
    <property type="entry name" value="GH18_chitinase"/>
    <property type="match status" value="1"/>
</dbReference>
<dbReference type="PROSITE" id="PS01095">
    <property type="entry name" value="GH18_1"/>
    <property type="match status" value="1"/>
</dbReference>
<dbReference type="InterPro" id="IPR029070">
    <property type="entry name" value="Chitinase_insertion_sf"/>
</dbReference>
<evidence type="ECO:0000313" key="13">
    <source>
        <dbReference type="Proteomes" id="UP001056384"/>
    </source>
</evidence>
<dbReference type="GO" id="GO:0008843">
    <property type="term" value="F:endochitinase activity"/>
    <property type="evidence" value="ECO:0007669"/>
    <property type="project" value="UniProtKB-EC"/>
</dbReference>
<keyword evidence="6" id="KW-0119">Carbohydrate metabolism</keyword>
<dbReference type="InterPro" id="IPR017853">
    <property type="entry name" value="GH"/>
</dbReference>
<keyword evidence="5" id="KW-0146">Chitin degradation</keyword>
<name>A0A9Q9B931_9PEZI</name>
<gene>
    <name evidence="12" type="ORF">Slin15195_G128660</name>
</gene>
<organism evidence="12 13">
    <name type="scientific">Septoria linicola</name>
    <dbReference type="NCBI Taxonomy" id="215465"/>
    <lineage>
        <taxon>Eukaryota</taxon>
        <taxon>Fungi</taxon>
        <taxon>Dikarya</taxon>
        <taxon>Ascomycota</taxon>
        <taxon>Pezizomycotina</taxon>
        <taxon>Dothideomycetes</taxon>
        <taxon>Dothideomycetidae</taxon>
        <taxon>Mycosphaerellales</taxon>
        <taxon>Mycosphaerellaceae</taxon>
        <taxon>Septoria</taxon>
    </lineage>
</organism>
<keyword evidence="7 9" id="KW-0326">Glycosidase</keyword>
<evidence type="ECO:0000256" key="3">
    <source>
        <dbReference type="ARBA" id="ARBA00012729"/>
    </source>
</evidence>
<dbReference type="AlphaFoldDB" id="A0A9Q9B931"/>
<evidence type="ECO:0000256" key="2">
    <source>
        <dbReference type="ARBA" id="ARBA00008682"/>
    </source>
</evidence>
<dbReference type="GO" id="GO:0006032">
    <property type="term" value="P:chitin catabolic process"/>
    <property type="evidence" value="ECO:0007669"/>
    <property type="project" value="UniProtKB-KW"/>
</dbReference>
<comment type="similarity">
    <text evidence="2">Belongs to the glycosyl hydrolase 18 family. Chitinase class V subfamily.</text>
</comment>
<dbReference type="Pfam" id="PF00704">
    <property type="entry name" value="Glyco_hydro_18"/>
    <property type="match status" value="1"/>
</dbReference>
<dbReference type="SUPFAM" id="SSF51445">
    <property type="entry name" value="(Trans)glycosidases"/>
    <property type="match status" value="1"/>
</dbReference>
<comment type="catalytic activity">
    <reaction evidence="1">
        <text>Random endo-hydrolysis of N-acetyl-beta-D-glucosaminide (1-&gt;4)-beta-linkages in chitin and chitodextrins.</text>
        <dbReference type="EC" id="3.2.1.14"/>
    </reaction>
</comment>
<keyword evidence="10" id="KW-0732">Signal</keyword>
<dbReference type="PANTHER" id="PTHR11177:SF317">
    <property type="entry name" value="CHITINASE 12-RELATED"/>
    <property type="match status" value="1"/>
</dbReference>
<feature type="domain" description="GH18" evidence="11">
    <location>
        <begin position="72"/>
        <end position="442"/>
    </location>
</feature>
<sequence length="469" mass="52029">MASYASSPRKGGVLSSLITATLLLSTFTSAAVQLKGHPLKHHHPHAAVDLGKRVDMQPVKSSEPGHVTHAGFKTVGYYVSWAIYGRDWPPQNIQSEQLTHLLYAFAGIDNKTGEASLTDPFADIQKKFPTDDASDNSTSNLYGNLKQIYLHKKKNRNLKTLLSIGGWNVRTYFAPALATPQGRKTFARTSVQLLKDHGFDGLDIDWEYPNNTKQAQDLVDTCKEFRAELDNYSRNLTGNPHFLLTLAVPAGPDHFPYFDMQGLAPYVDFVNLMGYDYAGTFSDFSGHSANVYKSESNPLSTNFSTQDAMDYYLGESGWDKQKLTLGMPLYGRSFANTSGPGETFSNETGGSWENGAWDYKALAGNASFGKIHHDNDIIASWSYNDTNGYMVSYDTPEIATKKSEYIKSLGLSGAMWWELSGDTPINSTSSLIRTVTDYFETCGGMEQCQNVLDYPHSKYTNLRQGMPNE</sequence>
<dbReference type="SMART" id="SM00636">
    <property type="entry name" value="Glyco_18"/>
    <property type="match status" value="1"/>
</dbReference>
<protein>
    <recommendedName>
        <fullName evidence="3">chitinase</fullName>
        <ecNumber evidence="3">3.2.1.14</ecNumber>
    </recommendedName>
</protein>
<evidence type="ECO:0000256" key="6">
    <source>
        <dbReference type="ARBA" id="ARBA00023277"/>
    </source>
</evidence>
<dbReference type="EMBL" id="CP099429">
    <property type="protein sequence ID" value="USW59547.1"/>
    <property type="molecule type" value="Genomic_DNA"/>
</dbReference>
<dbReference type="InterPro" id="IPR011583">
    <property type="entry name" value="Chitinase_II/V-like_cat"/>
</dbReference>
<evidence type="ECO:0000256" key="8">
    <source>
        <dbReference type="ARBA" id="ARBA00023326"/>
    </source>
</evidence>
<evidence type="ECO:0000313" key="12">
    <source>
        <dbReference type="EMBL" id="USW59547.1"/>
    </source>
</evidence>
<evidence type="ECO:0000256" key="1">
    <source>
        <dbReference type="ARBA" id="ARBA00000822"/>
    </source>
</evidence>
<feature type="chain" id="PRO_5040486875" description="chitinase" evidence="10">
    <location>
        <begin position="31"/>
        <end position="469"/>
    </location>
</feature>
<dbReference type="InterPro" id="IPR001223">
    <property type="entry name" value="Glyco_hydro18_cat"/>
</dbReference>
<evidence type="ECO:0000256" key="10">
    <source>
        <dbReference type="SAM" id="SignalP"/>
    </source>
</evidence>
<evidence type="ECO:0000256" key="5">
    <source>
        <dbReference type="ARBA" id="ARBA00023024"/>
    </source>
</evidence>
<evidence type="ECO:0000256" key="9">
    <source>
        <dbReference type="RuleBase" id="RU000489"/>
    </source>
</evidence>
<keyword evidence="4 9" id="KW-0378">Hydrolase</keyword>